<protein>
    <submittedName>
        <fullName evidence="2">Uncharacterized protein</fullName>
    </submittedName>
</protein>
<dbReference type="AlphaFoldDB" id="A0A5E8CH15"/>
<evidence type="ECO:0000256" key="1">
    <source>
        <dbReference type="SAM" id="Coils"/>
    </source>
</evidence>
<sequence length="341" mass="40941">MHNNYCKMTTVTTNIEQLEQQLKLLKTNKSLEKFKENICFKNESWYPYIHNIKLDTIESEANYRDDDEYHHDISGKLKFSYDFIKENGIFEESSDIDLSEDDIENPEEPVLNEKLEKLKENPKQYSDNVTKILKSINYSSNKITKFNYEFIINFFDNNLNIDNILKPLLFEPNFYYKNFVIYVLNKKNKEELIEIANRYDLTFSSKKPSKKIIIDNIVDLFVQFLVREQEEAKKKEEEEKKKKEINYTVSLDVYKTSYSDYYQRYDNTINEECTIKITDNSGNHSNYNVKWNVNGDYGVQYSFDYDNKKKYYELFLMEKVFDKVCNSHNEDWISFIDAIKT</sequence>
<evidence type="ECO:0000313" key="2">
    <source>
        <dbReference type="EMBL" id="VVU94316.1"/>
    </source>
</evidence>
<reference evidence="2" key="1">
    <citation type="submission" date="2019-09" db="EMBL/GenBank/DDBJ databases">
        <authorList>
            <person name="Needham M D."/>
        </authorList>
    </citation>
    <scope>NUCLEOTIDE SEQUENCE</scope>
</reference>
<name>A0A5E8CH15_9ZZZZ</name>
<proteinExistence type="predicted"/>
<dbReference type="EMBL" id="CABVLZ010000001">
    <property type="protein sequence ID" value="VVU94316.1"/>
    <property type="molecule type" value="Genomic_DNA"/>
</dbReference>
<organism evidence="2">
    <name type="scientific">seawater metagenome</name>
    <dbReference type="NCBI Taxonomy" id="1561972"/>
    <lineage>
        <taxon>unclassified sequences</taxon>
        <taxon>metagenomes</taxon>
        <taxon>ecological metagenomes</taxon>
    </lineage>
</organism>
<gene>
    <name evidence="2" type="ORF">CPAV1605_38</name>
</gene>
<feature type="coiled-coil region" evidence="1">
    <location>
        <begin position="8"/>
        <end position="35"/>
    </location>
</feature>
<keyword evidence="1" id="KW-0175">Coiled coil</keyword>
<accession>A0A5E8CH15</accession>